<evidence type="ECO:0000256" key="4">
    <source>
        <dbReference type="ARBA" id="ARBA00023004"/>
    </source>
</evidence>
<comment type="caution">
    <text evidence="7">The sequence shown here is derived from an EMBL/GenBank/DDBJ whole genome shotgun (WGS) entry which is preliminary data.</text>
</comment>
<dbReference type="InterPro" id="IPR017972">
    <property type="entry name" value="Cyt_P450_CS"/>
</dbReference>
<dbReference type="PRINTS" id="PR00385">
    <property type="entry name" value="P450"/>
</dbReference>
<accession>A0ABR0K1U6</accession>
<organism evidence="7 8">
    <name type="scientific">Lithohypha guttulata</name>
    <dbReference type="NCBI Taxonomy" id="1690604"/>
    <lineage>
        <taxon>Eukaryota</taxon>
        <taxon>Fungi</taxon>
        <taxon>Dikarya</taxon>
        <taxon>Ascomycota</taxon>
        <taxon>Pezizomycotina</taxon>
        <taxon>Eurotiomycetes</taxon>
        <taxon>Chaetothyriomycetidae</taxon>
        <taxon>Chaetothyriales</taxon>
        <taxon>Trichomeriaceae</taxon>
        <taxon>Lithohypha</taxon>
    </lineage>
</organism>
<evidence type="ECO:0000313" key="8">
    <source>
        <dbReference type="Proteomes" id="UP001345013"/>
    </source>
</evidence>
<dbReference type="Pfam" id="PF00067">
    <property type="entry name" value="p450"/>
    <property type="match status" value="1"/>
</dbReference>
<evidence type="ECO:0008006" key="9">
    <source>
        <dbReference type="Google" id="ProtNLM"/>
    </source>
</evidence>
<proteinExistence type="inferred from homology"/>
<reference evidence="7 8" key="1">
    <citation type="submission" date="2023-08" db="EMBL/GenBank/DDBJ databases">
        <title>Black Yeasts Isolated from many extreme environments.</title>
        <authorList>
            <person name="Coleine C."/>
            <person name="Stajich J.E."/>
            <person name="Selbmann L."/>
        </authorList>
    </citation>
    <scope>NUCLEOTIDE SEQUENCE [LARGE SCALE GENOMIC DNA]</scope>
    <source>
        <strain evidence="7 8">CCFEE 5885</strain>
    </source>
</reference>
<dbReference type="PRINTS" id="PR00463">
    <property type="entry name" value="EP450I"/>
</dbReference>
<keyword evidence="6" id="KW-1133">Transmembrane helix</keyword>
<feature type="transmembrane region" description="Helical" evidence="6">
    <location>
        <begin position="20"/>
        <end position="37"/>
    </location>
</feature>
<dbReference type="InterPro" id="IPR002401">
    <property type="entry name" value="Cyt_P450_E_grp-I"/>
</dbReference>
<dbReference type="SUPFAM" id="SSF48264">
    <property type="entry name" value="Cytochrome P450"/>
    <property type="match status" value="1"/>
</dbReference>
<keyword evidence="6" id="KW-0472">Membrane</keyword>
<keyword evidence="3 5" id="KW-0560">Oxidoreductase</keyword>
<keyword evidence="5" id="KW-0503">Monooxygenase</keyword>
<keyword evidence="6" id="KW-0812">Transmembrane</keyword>
<sequence length="537" mass="61041">MLSSTDALRKTQAHVMSYGIGTYALLCALALCIRLFWTGYQSYRRLQHVPGSTSYALTRFRLAYDGWHARSVHSIEALHQQFGPIARVGPNRVSFNSLSALRTIYGAGSGFERTSFYRMFDAYGTPNMFTFASGVEHRNRKKLVSHIYSNQTLMERQSVEMVKRKVQAFLTMLEAESDSASEIFTTLHYFSFDAISEFVFGTKYGGTNALSGNTADRRLINDILDPARRRLAWFGIHFPAYTKWVTTRTGLAGKIVDRLGLLPMNKPFTYSGIRRHALQAFYQHKNAIEGGEEMAEDTTVIGRLFQVREKHRLSDMDIASECADHLLAGIDTTADSLMFLIWALSLPQHERYQNQLRKELLNSQADEAGWLNPRHLSQLPWLTAILKESLRLYTPLPGFEERSALVDTVIDGLTIPANTVVGMSPYCMHREESIFPEPRVFKPERWLADDGTLLPESAPQNKWFWAFSNGARMCIGMHLANAEMLMLLAAAYRQYTTVARHPDTTPGITSRYEIFGDESMSKMTEHECWIDFQRLSG</sequence>
<name>A0ABR0K1U6_9EURO</name>
<dbReference type="EMBL" id="JAVRRG010000121">
    <property type="protein sequence ID" value="KAK5083306.1"/>
    <property type="molecule type" value="Genomic_DNA"/>
</dbReference>
<keyword evidence="5" id="KW-0349">Heme</keyword>
<keyword evidence="4 5" id="KW-0408">Iron</keyword>
<comment type="similarity">
    <text evidence="5">Belongs to the cytochrome P450 family.</text>
</comment>
<dbReference type="PANTHER" id="PTHR24305:SF164">
    <property type="entry name" value="P450, PUTATIVE (EUROFUNG)-RELATED"/>
    <property type="match status" value="1"/>
</dbReference>
<evidence type="ECO:0000256" key="5">
    <source>
        <dbReference type="RuleBase" id="RU000461"/>
    </source>
</evidence>
<keyword evidence="8" id="KW-1185">Reference proteome</keyword>
<evidence type="ECO:0000313" key="7">
    <source>
        <dbReference type="EMBL" id="KAK5083306.1"/>
    </source>
</evidence>
<dbReference type="PROSITE" id="PS00086">
    <property type="entry name" value="CYTOCHROME_P450"/>
    <property type="match status" value="1"/>
</dbReference>
<dbReference type="InterPro" id="IPR001128">
    <property type="entry name" value="Cyt_P450"/>
</dbReference>
<dbReference type="PANTHER" id="PTHR24305">
    <property type="entry name" value="CYTOCHROME P450"/>
    <property type="match status" value="1"/>
</dbReference>
<evidence type="ECO:0000256" key="6">
    <source>
        <dbReference type="SAM" id="Phobius"/>
    </source>
</evidence>
<protein>
    <recommendedName>
        <fullName evidence="9">Cytochrome P450</fullName>
    </recommendedName>
</protein>
<dbReference type="Gene3D" id="1.10.630.10">
    <property type="entry name" value="Cytochrome P450"/>
    <property type="match status" value="1"/>
</dbReference>
<comment type="cofactor">
    <cofactor evidence="1">
        <name>heme</name>
        <dbReference type="ChEBI" id="CHEBI:30413"/>
    </cofactor>
</comment>
<gene>
    <name evidence="7" type="ORF">LTR24_007730</name>
</gene>
<dbReference type="Proteomes" id="UP001345013">
    <property type="component" value="Unassembled WGS sequence"/>
</dbReference>
<evidence type="ECO:0000256" key="1">
    <source>
        <dbReference type="ARBA" id="ARBA00001971"/>
    </source>
</evidence>
<keyword evidence="2 5" id="KW-0479">Metal-binding</keyword>
<evidence type="ECO:0000256" key="3">
    <source>
        <dbReference type="ARBA" id="ARBA00023002"/>
    </source>
</evidence>
<dbReference type="InterPro" id="IPR036396">
    <property type="entry name" value="Cyt_P450_sf"/>
</dbReference>
<dbReference type="InterPro" id="IPR050121">
    <property type="entry name" value="Cytochrome_P450_monoxygenase"/>
</dbReference>
<evidence type="ECO:0000256" key="2">
    <source>
        <dbReference type="ARBA" id="ARBA00022723"/>
    </source>
</evidence>